<evidence type="ECO:0000256" key="1">
    <source>
        <dbReference type="SAM" id="MobiDB-lite"/>
    </source>
</evidence>
<evidence type="ECO:0000313" key="2">
    <source>
        <dbReference type="EMBL" id="MBB5030515.1"/>
    </source>
</evidence>
<accession>A0A7W8DI36</accession>
<feature type="compositionally biased region" description="Basic residues" evidence="1">
    <location>
        <begin position="1"/>
        <end position="24"/>
    </location>
</feature>
<gene>
    <name evidence="2" type="ORF">HNQ65_000069</name>
</gene>
<sequence length="358" mass="41124">MKSRKRAPQKRAPSKRKRATHTKAPRPVPSVAYHAECRLRRLRLLFVAGRPKKFLTQPRFTDHPLNVLLRHCNEALFFAQSGNRVADSIQEDLMELLRKAGHHDIDHQYEQALRSARGILFDCAVKQVMYFLHREARGDLEKALCRVLFIEDPSILHGSTTVSEYLHDGIVARGSVFLQELTDDFRNAERRKSRLIIDDQAWTMASHWTNPHCPLWLMERPAIRKACKAHDPSVGFSQDAVNNRLKRLGFNRGKTTPIVGVRKQGNRSTIIGFEVDDRPFTILVGKEYPFSFMPPGRFTAAELKEKEEVFAEDRRKLDAISKKYGKKSTQYKDAFIAMHAKPDLPPPAPSGYRAYKKK</sequence>
<dbReference type="AlphaFoldDB" id="A0A7W8DI36"/>
<protein>
    <submittedName>
        <fullName evidence="2">Uncharacterized protein</fullName>
    </submittedName>
</protein>
<organism evidence="2 3">
    <name type="scientific">Prosthecobacter vanneervenii</name>
    <dbReference type="NCBI Taxonomy" id="48466"/>
    <lineage>
        <taxon>Bacteria</taxon>
        <taxon>Pseudomonadati</taxon>
        <taxon>Verrucomicrobiota</taxon>
        <taxon>Verrucomicrobiia</taxon>
        <taxon>Verrucomicrobiales</taxon>
        <taxon>Verrucomicrobiaceae</taxon>
        <taxon>Prosthecobacter</taxon>
    </lineage>
</organism>
<reference evidence="2 3" key="1">
    <citation type="submission" date="2020-08" db="EMBL/GenBank/DDBJ databases">
        <title>Genomic Encyclopedia of Type Strains, Phase IV (KMG-IV): sequencing the most valuable type-strain genomes for metagenomic binning, comparative biology and taxonomic classification.</title>
        <authorList>
            <person name="Goeker M."/>
        </authorList>
    </citation>
    <scope>NUCLEOTIDE SEQUENCE [LARGE SCALE GENOMIC DNA]</scope>
    <source>
        <strain evidence="2 3">DSM 12252</strain>
    </source>
</reference>
<name>A0A7W8DI36_9BACT</name>
<feature type="region of interest" description="Disordered" evidence="1">
    <location>
        <begin position="1"/>
        <end position="27"/>
    </location>
</feature>
<dbReference type="RefSeq" id="WP_184337279.1">
    <property type="nucleotide sequence ID" value="NZ_JACHIG010000001.1"/>
</dbReference>
<comment type="caution">
    <text evidence="2">The sequence shown here is derived from an EMBL/GenBank/DDBJ whole genome shotgun (WGS) entry which is preliminary data.</text>
</comment>
<dbReference type="Proteomes" id="UP000590740">
    <property type="component" value="Unassembled WGS sequence"/>
</dbReference>
<keyword evidence="3" id="KW-1185">Reference proteome</keyword>
<evidence type="ECO:0000313" key="3">
    <source>
        <dbReference type="Proteomes" id="UP000590740"/>
    </source>
</evidence>
<proteinExistence type="predicted"/>
<dbReference type="EMBL" id="JACHIG010000001">
    <property type="protein sequence ID" value="MBB5030515.1"/>
    <property type="molecule type" value="Genomic_DNA"/>
</dbReference>